<feature type="signal peptide" evidence="1">
    <location>
        <begin position="1"/>
        <end position="28"/>
    </location>
</feature>
<comment type="caution">
    <text evidence="2">The sequence shown here is derived from an EMBL/GenBank/DDBJ whole genome shotgun (WGS) entry which is preliminary data.</text>
</comment>
<proteinExistence type="predicted"/>
<reference evidence="2" key="1">
    <citation type="journal article" date="2019" name="BMC Genomics">
        <title>A new reference genome for Sorghum bicolor reveals high levels of sequence similarity between sweet and grain genotypes: implications for the genetics of sugar metabolism.</title>
        <authorList>
            <person name="Cooper E.A."/>
            <person name="Brenton Z.W."/>
            <person name="Flinn B.S."/>
            <person name="Jenkins J."/>
            <person name="Shu S."/>
            <person name="Flowers D."/>
            <person name="Luo F."/>
            <person name="Wang Y."/>
            <person name="Xia P."/>
            <person name="Barry K."/>
            <person name="Daum C."/>
            <person name="Lipzen A."/>
            <person name="Yoshinaga Y."/>
            <person name="Schmutz J."/>
            <person name="Saski C."/>
            <person name="Vermerris W."/>
            <person name="Kresovich S."/>
        </authorList>
    </citation>
    <scope>NUCLEOTIDE SEQUENCE</scope>
</reference>
<gene>
    <name evidence="2" type="ORF">BDA96_05G239100</name>
</gene>
<evidence type="ECO:0008006" key="4">
    <source>
        <dbReference type="Google" id="ProtNLM"/>
    </source>
</evidence>
<keyword evidence="1" id="KW-0732">Signal</keyword>
<sequence>MRAVHSIAAALCVLLMVTYCTLMTPTRAKEDCFRMPGCMEYPCEQKCEDEFHFRVTDSRCRIRGNIELCCCTHNYVGTRTTTAAGDGKLQRHA</sequence>
<evidence type="ECO:0000313" key="2">
    <source>
        <dbReference type="EMBL" id="KAG0531029.1"/>
    </source>
</evidence>
<evidence type="ECO:0000256" key="1">
    <source>
        <dbReference type="SAM" id="SignalP"/>
    </source>
</evidence>
<protein>
    <recommendedName>
        <fullName evidence="4">Knottin scorpion toxin-like domain-containing protein</fullName>
    </recommendedName>
</protein>
<dbReference type="EMBL" id="CM027684">
    <property type="protein sequence ID" value="KAG0531029.1"/>
    <property type="molecule type" value="Genomic_DNA"/>
</dbReference>
<dbReference type="Proteomes" id="UP000807115">
    <property type="component" value="Chromosome 5"/>
</dbReference>
<reference evidence="2" key="2">
    <citation type="submission" date="2020-10" db="EMBL/GenBank/DDBJ databases">
        <authorList>
            <person name="Cooper E.A."/>
            <person name="Brenton Z.W."/>
            <person name="Flinn B.S."/>
            <person name="Jenkins J."/>
            <person name="Shu S."/>
            <person name="Flowers D."/>
            <person name="Luo F."/>
            <person name="Wang Y."/>
            <person name="Xia P."/>
            <person name="Barry K."/>
            <person name="Daum C."/>
            <person name="Lipzen A."/>
            <person name="Yoshinaga Y."/>
            <person name="Schmutz J."/>
            <person name="Saski C."/>
            <person name="Vermerris W."/>
            <person name="Kresovich S."/>
        </authorList>
    </citation>
    <scope>NUCLEOTIDE SEQUENCE</scope>
</reference>
<name>A0A921QZ66_SORBI</name>
<organism evidence="2 3">
    <name type="scientific">Sorghum bicolor</name>
    <name type="common">Sorghum</name>
    <name type="synonym">Sorghum vulgare</name>
    <dbReference type="NCBI Taxonomy" id="4558"/>
    <lineage>
        <taxon>Eukaryota</taxon>
        <taxon>Viridiplantae</taxon>
        <taxon>Streptophyta</taxon>
        <taxon>Embryophyta</taxon>
        <taxon>Tracheophyta</taxon>
        <taxon>Spermatophyta</taxon>
        <taxon>Magnoliopsida</taxon>
        <taxon>Liliopsida</taxon>
        <taxon>Poales</taxon>
        <taxon>Poaceae</taxon>
        <taxon>PACMAD clade</taxon>
        <taxon>Panicoideae</taxon>
        <taxon>Andropogonodae</taxon>
        <taxon>Andropogoneae</taxon>
        <taxon>Sorghinae</taxon>
        <taxon>Sorghum</taxon>
    </lineage>
</organism>
<evidence type="ECO:0000313" key="3">
    <source>
        <dbReference type="Proteomes" id="UP000807115"/>
    </source>
</evidence>
<feature type="chain" id="PRO_5037656615" description="Knottin scorpion toxin-like domain-containing protein" evidence="1">
    <location>
        <begin position="29"/>
        <end position="93"/>
    </location>
</feature>
<dbReference type="AlphaFoldDB" id="A0A921QZ66"/>
<accession>A0A921QZ66</accession>